<keyword evidence="3" id="KW-1185">Reference proteome</keyword>
<name>A0A1M6L1P7_9FIRM</name>
<dbReference type="Gene3D" id="1.25.10.10">
    <property type="entry name" value="Leucine-rich Repeat Variant"/>
    <property type="match status" value="1"/>
</dbReference>
<sequence length="758" mass="79468">MADNFGLKIGVEGEKEFKKALSDINQQFKVLGSEMKLATSQFDKNESSVQSLTAKNEVLTKQIDTQKDKIETLRSALENASDSFGENDRRTQQWAVQLNNAQAELNGMERELSQNEKAIDGMGDEASDAAKQTDKLGDEIEGTAKEADSAGGKFEKLGSVVKGIGVAMGAALAAIGTAAIAAGKALVDMTVEAAAYADEMLTQSTVTGMSVESLQAYSYAADLVDVSLDTLTGSMAKNVKSMASAADGSAKYADAYAQLGVSVTDANGNLRDSEEVYWDVIDALGNVQNETERDALAMQLFGKSAQDLNPLIAKGSEGIAALTDEAHRMGAVLSEESIAKLGAFDDSVQRLKQGSEAAKRVMGTVLLPQLQDLADDGVSLLGEFTSGLVEAGDDFDKTSEVIGNTVGGLADMIMEHLPKIIQVGMDIVMAIGNAIIENLPTIVDCASSIMLTLLEGLIEALPSLTEGALQLVLTLVQGIIDNLPAIVEAAVQMIVTLATGIAEALPELIPSIVEAIILICQTLLDNMDQILEAAFAIIQGLAEGLLNALPKLIEALPQIITTIVDFITSNLPKIIEMGIQLIVQLAVGLVKAIPQLIAALPQIIAALVQGLGQAVGSVVNIGKSIVQGLWQGIQSLASWISQKVSSFFSGIVNGAKRLLGIHSPSKVFAGIGENMGTGIGVGFTDAMSGVEKDMENAIPTAFDLDMNTALSGVSGTTATAQLFNVTIPLTLDGATLTRIISQIQWSQNAVTVRNLGTV</sequence>
<dbReference type="STRING" id="1121950.SAMN02745243_01064"/>
<proteinExistence type="predicted"/>
<dbReference type="InterPro" id="IPR011989">
    <property type="entry name" value="ARM-like"/>
</dbReference>
<dbReference type="PANTHER" id="PTHR37813">
    <property type="entry name" value="FELS-2 PROPHAGE PROTEIN"/>
    <property type="match status" value="1"/>
</dbReference>
<keyword evidence="1" id="KW-0175">Coiled coil</keyword>
<protein>
    <submittedName>
        <fullName evidence="2">Phage-related minor tail protein</fullName>
    </submittedName>
</protein>
<evidence type="ECO:0000256" key="1">
    <source>
        <dbReference type="SAM" id="Coils"/>
    </source>
</evidence>
<dbReference type="SUPFAM" id="SSF48371">
    <property type="entry name" value="ARM repeat"/>
    <property type="match status" value="1"/>
</dbReference>
<dbReference type="RefSeq" id="WP_073106488.1">
    <property type="nucleotide sequence ID" value="NZ_FQZY01000013.1"/>
</dbReference>
<accession>A0A1M6L1P7</accession>
<evidence type="ECO:0000313" key="2">
    <source>
        <dbReference type="EMBL" id="SHJ65108.1"/>
    </source>
</evidence>
<feature type="coiled-coil region" evidence="1">
    <location>
        <begin position="49"/>
        <end position="118"/>
    </location>
</feature>
<evidence type="ECO:0000313" key="3">
    <source>
        <dbReference type="Proteomes" id="UP000184301"/>
    </source>
</evidence>
<dbReference type="SUPFAM" id="SSF57997">
    <property type="entry name" value="Tropomyosin"/>
    <property type="match status" value="1"/>
</dbReference>
<gene>
    <name evidence="2" type="ORF">SAMN02745243_01064</name>
</gene>
<reference evidence="2 3" key="1">
    <citation type="submission" date="2016-11" db="EMBL/GenBank/DDBJ databases">
        <authorList>
            <person name="Jaros S."/>
            <person name="Januszkiewicz K."/>
            <person name="Wedrychowicz H."/>
        </authorList>
    </citation>
    <scope>NUCLEOTIDE SEQUENCE [LARGE SCALE GENOMIC DNA]</scope>
    <source>
        <strain evidence="2 3">DSM 15480</strain>
    </source>
</reference>
<dbReference type="InterPro" id="IPR016024">
    <property type="entry name" value="ARM-type_fold"/>
</dbReference>
<dbReference type="OrthoDB" id="1779742at2"/>
<dbReference type="PANTHER" id="PTHR37813:SF1">
    <property type="entry name" value="FELS-2 PROPHAGE PROTEIN"/>
    <property type="match status" value="1"/>
</dbReference>
<dbReference type="Proteomes" id="UP000184301">
    <property type="component" value="Unassembled WGS sequence"/>
</dbReference>
<dbReference type="AlphaFoldDB" id="A0A1M6L1P7"/>
<organism evidence="2 3">
    <name type="scientific">Hespellia stercorisuis DSM 15480</name>
    <dbReference type="NCBI Taxonomy" id="1121950"/>
    <lineage>
        <taxon>Bacteria</taxon>
        <taxon>Bacillati</taxon>
        <taxon>Bacillota</taxon>
        <taxon>Clostridia</taxon>
        <taxon>Lachnospirales</taxon>
        <taxon>Lachnospiraceae</taxon>
        <taxon>Hespellia</taxon>
    </lineage>
</organism>
<dbReference type="EMBL" id="FQZY01000013">
    <property type="protein sequence ID" value="SHJ65108.1"/>
    <property type="molecule type" value="Genomic_DNA"/>
</dbReference>
<dbReference type="Gene3D" id="1.10.287.1490">
    <property type="match status" value="1"/>
</dbReference>